<sequence>MSQKEAYNRMIMSLTRSVMLLMSIAVAVFVFTNTSDAFSNTNNEIVSLASYPTDGAILGDIDSDDQKFIIKLKNENKTFEKTLTSSGQFFFKGIEPGEYDVIIQSTSDKNNQIKYEDVTILKGEVTALGINEL</sequence>
<evidence type="ECO:0008006" key="3">
    <source>
        <dbReference type="Google" id="ProtNLM"/>
    </source>
</evidence>
<dbReference type="AlphaFoldDB" id="A0A5J4FY07"/>
<name>A0A5J4FY07_9FLAO</name>
<protein>
    <recommendedName>
        <fullName evidence="3">Carboxypeptidase regulatory-like domain-containing protein</fullName>
    </recommendedName>
</protein>
<evidence type="ECO:0000313" key="2">
    <source>
        <dbReference type="Proteomes" id="UP000326994"/>
    </source>
</evidence>
<keyword evidence="2" id="KW-1185">Reference proteome</keyword>
<dbReference type="Gene3D" id="2.60.40.1120">
    <property type="entry name" value="Carboxypeptidase-like, regulatory domain"/>
    <property type="match status" value="1"/>
</dbReference>
<gene>
    <name evidence="1" type="ORF">ULMS_04940</name>
</gene>
<reference evidence="1 2" key="1">
    <citation type="submission" date="2019-08" db="EMBL/GenBank/DDBJ databases">
        <title>Ulvibacter marinistellae sp. nov., isolated from a starfish, Patiria pectinifera.</title>
        <authorList>
            <person name="Kawano K."/>
            <person name="Ushijima N."/>
            <person name="Kihara M."/>
            <person name="Itoh H."/>
        </authorList>
    </citation>
    <scope>NUCLEOTIDE SEQUENCE [LARGE SCALE GENOMIC DNA]</scope>
    <source>
        <strain evidence="1 2">KK4</strain>
    </source>
</reference>
<dbReference type="RefSeq" id="WP_151892925.1">
    <property type="nucleotide sequence ID" value="NZ_BKCF01000001.1"/>
</dbReference>
<organism evidence="1 2">
    <name type="scientific">Patiriisocius marinistellae</name>
    <dbReference type="NCBI Taxonomy" id="2494560"/>
    <lineage>
        <taxon>Bacteria</taxon>
        <taxon>Pseudomonadati</taxon>
        <taxon>Bacteroidota</taxon>
        <taxon>Flavobacteriia</taxon>
        <taxon>Flavobacteriales</taxon>
        <taxon>Flavobacteriaceae</taxon>
        <taxon>Patiriisocius</taxon>
    </lineage>
</organism>
<comment type="caution">
    <text evidence="1">The sequence shown here is derived from an EMBL/GenBank/DDBJ whole genome shotgun (WGS) entry which is preliminary data.</text>
</comment>
<evidence type="ECO:0000313" key="1">
    <source>
        <dbReference type="EMBL" id="GEQ84986.1"/>
    </source>
</evidence>
<proteinExistence type="predicted"/>
<dbReference type="EMBL" id="BKCF01000001">
    <property type="protein sequence ID" value="GEQ84986.1"/>
    <property type="molecule type" value="Genomic_DNA"/>
</dbReference>
<accession>A0A5J4FY07</accession>
<dbReference type="Proteomes" id="UP000326994">
    <property type="component" value="Unassembled WGS sequence"/>
</dbReference>